<keyword evidence="3" id="KW-1185">Reference proteome</keyword>
<evidence type="ECO:0000313" key="3">
    <source>
        <dbReference type="Proteomes" id="UP000295818"/>
    </source>
</evidence>
<feature type="transmembrane region" description="Helical" evidence="1">
    <location>
        <begin position="243"/>
        <end position="262"/>
    </location>
</feature>
<dbReference type="Pfam" id="PF12679">
    <property type="entry name" value="ABC2_membrane_2"/>
    <property type="match status" value="1"/>
</dbReference>
<sequence>MPAASSLSTVRTRSRRGGPAWLVVAQRELKDLWLAGRGLPLILAFTALLSVTTYLVASNQELNFLEQRESVTLTLQIAVAVGSLLVLIAAADGISGERERGTLESLLLTPAPRSSLTIGKGIAAFSLWAAAWTVSIPYLWYLGRGSKTVTEAVLTGLLVGSLLALFLAGYGLVVSGLVQSNRTSLSVGLFTLFALYAPTQLPTGLQKSWVGSLLWRADPFTAGLRYLSDVVLRGHPPGRDAEWLIGPVVLAIAAPLAAVLLSHRIRLYSGDRP</sequence>
<feature type="transmembrane region" description="Helical" evidence="1">
    <location>
        <begin position="185"/>
        <end position="205"/>
    </location>
</feature>
<dbReference type="EMBL" id="SLWM01000011">
    <property type="protein sequence ID" value="TCO18844.1"/>
    <property type="molecule type" value="Genomic_DNA"/>
</dbReference>
<keyword evidence="1" id="KW-1133">Transmembrane helix</keyword>
<accession>A0ABY2BFT5</accession>
<keyword evidence="1" id="KW-0472">Membrane</keyword>
<protein>
    <submittedName>
        <fullName evidence="2">ABC-2 type transport system permease protein</fullName>
    </submittedName>
</protein>
<evidence type="ECO:0000313" key="2">
    <source>
        <dbReference type="EMBL" id="TCO18844.1"/>
    </source>
</evidence>
<feature type="transmembrane region" description="Helical" evidence="1">
    <location>
        <begin position="38"/>
        <end position="57"/>
    </location>
</feature>
<feature type="transmembrane region" description="Helical" evidence="1">
    <location>
        <begin position="77"/>
        <end position="95"/>
    </location>
</feature>
<dbReference type="PANTHER" id="PTHR43471">
    <property type="entry name" value="ABC TRANSPORTER PERMEASE"/>
    <property type="match status" value="1"/>
</dbReference>
<proteinExistence type="predicted"/>
<comment type="caution">
    <text evidence="2">The sequence shown here is derived from an EMBL/GenBank/DDBJ whole genome shotgun (WGS) entry which is preliminary data.</text>
</comment>
<keyword evidence="1" id="KW-0812">Transmembrane</keyword>
<gene>
    <name evidence="2" type="ORF">EV644_11182</name>
</gene>
<feature type="transmembrane region" description="Helical" evidence="1">
    <location>
        <begin position="152"/>
        <end position="173"/>
    </location>
</feature>
<evidence type="ECO:0000256" key="1">
    <source>
        <dbReference type="SAM" id="Phobius"/>
    </source>
</evidence>
<name>A0ABY2BFT5_9ACTN</name>
<dbReference type="Proteomes" id="UP000295818">
    <property type="component" value="Unassembled WGS sequence"/>
</dbReference>
<dbReference type="RefSeq" id="WP_132191513.1">
    <property type="nucleotide sequence ID" value="NZ_SLWM01000011.1"/>
</dbReference>
<feature type="transmembrane region" description="Helical" evidence="1">
    <location>
        <begin position="116"/>
        <end position="140"/>
    </location>
</feature>
<reference evidence="2 3" key="1">
    <citation type="journal article" date="2015" name="Stand. Genomic Sci.">
        <title>Genomic Encyclopedia of Bacterial and Archaeal Type Strains, Phase III: the genomes of soil and plant-associated and newly described type strains.</title>
        <authorList>
            <person name="Whitman W.B."/>
            <person name="Woyke T."/>
            <person name="Klenk H.P."/>
            <person name="Zhou Y."/>
            <person name="Lilburn T.G."/>
            <person name="Beck B.J."/>
            <person name="De Vos P."/>
            <person name="Vandamme P."/>
            <person name="Eisen J.A."/>
            <person name="Garrity G."/>
            <person name="Hugenholtz P."/>
            <person name="Kyrpides N.C."/>
        </authorList>
    </citation>
    <scope>NUCLEOTIDE SEQUENCE [LARGE SCALE GENOMIC DNA]</scope>
    <source>
        <strain evidence="2 3">VKM Ac-2538</strain>
    </source>
</reference>
<organism evidence="2 3">
    <name type="scientific">Kribbella orskensis</name>
    <dbReference type="NCBI Taxonomy" id="2512216"/>
    <lineage>
        <taxon>Bacteria</taxon>
        <taxon>Bacillati</taxon>
        <taxon>Actinomycetota</taxon>
        <taxon>Actinomycetes</taxon>
        <taxon>Propionibacteriales</taxon>
        <taxon>Kribbellaceae</taxon>
        <taxon>Kribbella</taxon>
    </lineage>
</organism>